<evidence type="ECO:0000313" key="4">
    <source>
        <dbReference type="Proteomes" id="UP001157006"/>
    </source>
</evidence>
<dbReference type="PROSITE" id="PS01036">
    <property type="entry name" value="HSP70_3"/>
    <property type="match status" value="1"/>
</dbReference>
<dbReference type="SUPFAM" id="SSF53067">
    <property type="entry name" value="Actin-like ATPase domain"/>
    <property type="match status" value="1"/>
</dbReference>
<dbReference type="InterPro" id="IPR018181">
    <property type="entry name" value="Heat_shock_70_CS"/>
</dbReference>
<dbReference type="GO" id="GO:0140662">
    <property type="term" value="F:ATP-dependent protein folding chaperone"/>
    <property type="evidence" value="ECO:0007669"/>
    <property type="project" value="InterPro"/>
</dbReference>
<dbReference type="Pfam" id="PF00012">
    <property type="entry name" value="HSP70"/>
    <property type="match status" value="1"/>
</dbReference>
<dbReference type="PANTHER" id="PTHR21529:SF4">
    <property type="entry name" value="TPR AND ANKYRIN REPEAT-CONTAINING PROTEIN 1"/>
    <property type="match status" value="1"/>
</dbReference>
<dbReference type="AlphaFoldDB" id="A0AAV0ZRG4"/>
<dbReference type="EMBL" id="OX451737">
    <property type="protein sequence ID" value="CAI8600511.1"/>
    <property type="molecule type" value="Genomic_DNA"/>
</dbReference>
<dbReference type="Gene3D" id="3.30.420.40">
    <property type="match status" value="2"/>
</dbReference>
<dbReference type="GO" id="GO:0005524">
    <property type="term" value="F:ATP binding"/>
    <property type="evidence" value="ECO:0007669"/>
    <property type="project" value="UniProtKB-KW"/>
</dbReference>
<name>A0AAV0ZRG4_VICFA</name>
<protein>
    <submittedName>
        <fullName evidence="3">Uncharacterized protein</fullName>
    </submittedName>
</protein>
<sequence>MYYCTTFFGTSPLKNRWRVIYEYMSEQDMLELTKSKSFPSFNDSKHNIFCSELKQLYVAITRTRQRLWICENAEEFCRPMFDYWKRKYLVQFKELDDSLSQAMKVASSPEEWKSRGKKLYYQNNYEMAAQVYARGSFFSDCLNVCAKGGLFDIGLHYIHHWKQNESADPGWAKSHDLYTISLQEVAKLPFSPLDPREPDTSVEVFENLSPHVQACIPDLLKVALTCLENVADSDGSLRLSADQEYAVELIGGATRVPKLQAKLQDFLSRKELDWHLDADEAIVLGAALHAANINDGIINRITN</sequence>
<proteinExistence type="predicted"/>
<evidence type="ECO:0000256" key="2">
    <source>
        <dbReference type="ARBA" id="ARBA00022840"/>
    </source>
</evidence>
<keyword evidence="2" id="KW-0067">ATP-binding</keyword>
<dbReference type="InterPro" id="IPR039904">
    <property type="entry name" value="TRANK1"/>
</dbReference>
<keyword evidence="1" id="KW-0547">Nucleotide-binding</keyword>
<gene>
    <name evidence="3" type="ORF">VFH_II227320</name>
</gene>
<dbReference type="Proteomes" id="UP001157006">
    <property type="component" value="Chromosome 2"/>
</dbReference>
<dbReference type="PANTHER" id="PTHR21529">
    <property type="entry name" value="MAMMARY TURMOR VIRUS RECEPTOR HOMOLOG 1, 2 MTVR1, 2"/>
    <property type="match status" value="1"/>
</dbReference>
<reference evidence="3 4" key="1">
    <citation type="submission" date="2023-01" db="EMBL/GenBank/DDBJ databases">
        <authorList>
            <person name="Kreplak J."/>
        </authorList>
    </citation>
    <scope>NUCLEOTIDE SEQUENCE [LARGE SCALE GENOMIC DNA]</scope>
</reference>
<evidence type="ECO:0000313" key="3">
    <source>
        <dbReference type="EMBL" id="CAI8600511.1"/>
    </source>
</evidence>
<keyword evidence="4" id="KW-1185">Reference proteome</keyword>
<accession>A0AAV0ZRG4</accession>
<evidence type="ECO:0000256" key="1">
    <source>
        <dbReference type="ARBA" id="ARBA00022741"/>
    </source>
</evidence>
<organism evidence="3 4">
    <name type="scientific">Vicia faba</name>
    <name type="common">Broad bean</name>
    <name type="synonym">Faba vulgaris</name>
    <dbReference type="NCBI Taxonomy" id="3906"/>
    <lineage>
        <taxon>Eukaryota</taxon>
        <taxon>Viridiplantae</taxon>
        <taxon>Streptophyta</taxon>
        <taxon>Embryophyta</taxon>
        <taxon>Tracheophyta</taxon>
        <taxon>Spermatophyta</taxon>
        <taxon>Magnoliopsida</taxon>
        <taxon>eudicotyledons</taxon>
        <taxon>Gunneridae</taxon>
        <taxon>Pentapetalae</taxon>
        <taxon>rosids</taxon>
        <taxon>fabids</taxon>
        <taxon>Fabales</taxon>
        <taxon>Fabaceae</taxon>
        <taxon>Papilionoideae</taxon>
        <taxon>50 kb inversion clade</taxon>
        <taxon>NPAAA clade</taxon>
        <taxon>Hologalegina</taxon>
        <taxon>IRL clade</taxon>
        <taxon>Fabeae</taxon>
        <taxon>Vicia</taxon>
    </lineage>
</organism>
<dbReference type="InterPro" id="IPR043129">
    <property type="entry name" value="ATPase_NBD"/>
</dbReference>
<dbReference type="InterPro" id="IPR013126">
    <property type="entry name" value="Hsp_70_fam"/>
</dbReference>